<dbReference type="STRING" id="864069.MicloDRAFT_00007490"/>
<name>I4Z2Q7_9HYPH</name>
<dbReference type="HOGENOM" id="CLU_1711136_0_0_5"/>
<organism evidence="1 2">
    <name type="scientific">Microvirga lotononidis</name>
    <dbReference type="NCBI Taxonomy" id="864069"/>
    <lineage>
        <taxon>Bacteria</taxon>
        <taxon>Pseudomonadati</taxon>
        <taxon>Pseudomonadota</taxon>
        <taxon>Alphaproteobacteria</taxon>
        <taxon>Hyphomicrobiales</taxon>
        <taxon>Methylobacteriaceae</taxon>
        <taxon>Microvirga</taxon>
    </lineage>
</organism>
<evidence type="ECO:0000313" key="1">
    <source>
        <dbReference type="EMBL" id="EIM30499.1"/>
    </source>
</evidence>
<proteinExistence type="predicted"/>
<accession>I4Z2Q7</accession>
<keyword evidence="2" id="KW-1185">Reference proteome</keyword>
<dbReference type="EMBL" id="JH660637">
    <property type="protein sequence ID" value="EIM30499.1"/>
    <property type="molecule type" value="Genomic_DNA"/>
</dbReference>
<dbReference type="Proteomes" id="UP000003947">
    <property type="component" value="Unassembled WGS sequence"/>
</dbReference>
<gene>
    <name evidence="1" type="ORF">MicloDRAFT_00007490</name>
</gene>
<sequence>MRKKRFSVEQIVALRKQVVRYVQASHGYSERRARALIRQHRSTQRKPLIGDPRLELRQRMHEIVRTRVGYGYRRVHILLEREGWSVDFVHGALSTGQTFRALTVMDVFTRERLAIEVGQRRPSGSSRLGGGTTMRAVLTWRLETERRRNMLCG</sequence>
<dbReference type="PATRIC" id="fig|864069.3.peg.831"/>
<dbReference type="AlphaFoldDB" id="I4Z2Q7"/>
<dbReference type="eggNOG" id="COG2801">
    <property type="taxonomic scope" value="Bacteria"/>
</dbReference>
<evidence type="ECO:0008006" key="3">
    <source>
        <dbReference type="Google" id="ProtNLM"/>
    </source>
</evidence>
<dbReference type="PANTHER" id="PTHR47515:SF1">
    <property type="entry name" value="BLR2054 PROTEIN"/>
    <property type="match status" value="1"/>
</dbReference>
<reference evidence="1 2" key="1">
    <citation type="submission" date="2012-02" db="EMBL/GenBank/DDBJ databases">
        <title>Improved High-Quality Draft sequence of Microvirga sp. WSM3557.</title>
        <authorList>
            <consortium name="US DOE Joint Genome Institute"/>
            <person name="Lucas S."/>
            <person name="Han J."/>
            <person name="Lapidus A."/>
            <person name="Cheng J.-F."/>
            <person name="Goodwin L."/>
            <person name="Pitluck S."/>
            <person name="Peters L."/>
            <person name="Zhang X."/>
            <person name="Detter J.C."/>
            <person name="Han C."/>
            <person name="Tapia R."/>
            <person name="Land M."/>
            <person name="Hauser L."/>
            <person name="Kyrpides N."/>
            <person name="Ivanova N."/>
            <person name="Pagani I."/>
            <person name="Brau L."/>
            <person name="Yates R."/>
            <person name="O'Hara G."/>
            <person name="Rui T."/>
            <person name="Howieson J."/>
            <person name="Reeve W."/>
            <person name="Woyke T."/>
        </authorList>
    </citation>
    <scope>NUCLEOTIDE SEQUENCE [LARGE SCALE GENOMIC DNA]</scope>
    <source>
        <strain evidence="1 2">WSM3557</strain>
    </source>
</reference>
<evidence type="ECO:0000313" key="2">
    <source>
        <dbReference type="Proteomes" id="UP000003947"/>
    </source>
</evidence>
<protein>
    <recommendedName>
        <fullName evidence="3">HTH-like domain-containing protein</fullName>
    </recommendedName>
</protein>
<dbReference type="PANTHER" id="PTHR47515">
    <property type="entry name" value="LOW CALCIUM RESPONSE LOCUS PROTEIN T"/>
    <property type="match status" value="1"/>
</dbReference>